<evidence type="ECO:0000256" key="5">
    <source>
        <dbReference type="ARBA" id="ARBA00022741"/>
    </source>
</evidence>
<organism evidence="12 13">
    <name type="scientific">Talaromyces islandicus</name>
    <name type="common">Penicillium islandicum</name>
    <dbReference type="NCBI Taxonomy" id="28573"/>
    <lineage>
        <taxon>Eukaryota</taxon>
        <taxon>Fungi</taxon>
        <taxon>Dikarya</taxon>
        <taxon>Ascomycota</taxon>
        <taxon>Pezizomycotina</taxon>
        <taxon>Eurotiomycetes</taxon>
        <taxon>Eurotiomycetidae</taxon>
        <taxon>Eurotiales</taxon>
        <taxon>Trichocomaceae</taxon>
        <taxon>Talaromyces</taxon>
        <taxon>Talaromyces sect. Islandici</taxon>
    </lineage>
</organism>
<evidence type="ECO:0000256" key="1">
    <source>
        <dbReference type="ARBA" id="ARBA00004690"/>
    </source>
</evidence>
<gene>
    <name evidence="12" type="ORF">PISL3812_07645</name>
</gene>
<evidence type="ECO:0000256" key="6">
    <source>
        <dbReference type="ARBA" id="ARBA00022777"/>
    </source>
</evidence>
<dbReference type="InterPro" id="IPR000836">
    <property type="entry name" value="PRTase_dom"/>
</dbReference>
<accession>A0A0U1M6C4</accession>
<dbReference type="NCBIfam" id="TIGR00235">
    <property type="entry name" value="udk"/>
    <property type="match status" value="1"/>
</dbReference>
<dbReference type="AlphaFoldDB" id="A0A0U1M6C4"/>
<feature type="domain" description="Phosphoribulokinase/uridine kinase" evidence="10">
    <location>
        <begin position="175"/>
        <end position="363"/>
    </location>
</feature>
<dbReference type="UniPathway" id="UPA00579">
    <property type="reaction ID" value="UER00640"/>
</dbReference>
<dbReference type="NCBIfam" id="NF004018">
    <property type="entry name" value="PRK05480.1"/>
    <property type="match status" value="1"/>
</dbReference>
<keyword evidence="13" id="KW-1185">Reference proteome</keyword>
<dbReference type="UniPathway" id="UPA00574">
    <property type="reaction ID" value="UER00637"/>
</dbReference>
<comment type="pathway">
    <text evidence="1 8">Pyrimidine metabolism; UMP biosynthesis via salvage pathway; UMP from uridine: step 1/1.</text>
</comment>
<dbReference type="GO" id="GO:0005524">
    <property type="term" value="F:ATP binding"/>
    <property type="evidence" value="ECO:0007669"/>
    <property type="project" value="UniProtKB-KW"/>
</dbReference>
<feature type="compositionally biased region" description="Basic and acidic residues" evidence="9">
    <location>
        <begin position="33"/>
        <end position="45"/>
    </location>
</feature>
<dbReference type="STRING" id="28573.A0A0U1M6C4"/>
<dbReference type="GO" id="GO:0043771">
    <property type="term" value="F:cytidine kinase activity"/>
    <property type="evidence" value="ECO:0007669"/>
    <property type="project" value="RHEA"/>
</dbReference>
<dbReference type="GO" id="GO:0044206">
    <property type="term" value="P:UMP salvage"/>
    <property type="evidence" value="ECO:0007669"/>
    <property type="project" value="UniProtKB-UniPathway"/>
</dbReference>
<keyword evidence="7 8" id="KW-0067">ATP-binding</keyword>
<dbReference type="PANTHER" id="PTHR10285">
    <property type="entry name" value="URIDINE KINASE"/>
    <property type="match status" value="1"/>
</dbReference>
<dbReference type="GO" id="GO:0044211">
    <property type="term" value="P:CTP salvage"/>
    <property type="evidence" value="ECO:0007669"/>
    <property type="project" value="UniProtKB-UniPathway"/>
</dbReference>
<dbReference type="SUPFAM" id="SSF52540">
    <property type="entry name" value="P-loop containing nucleoside triphosphate hydrolases"/>
    <property type="match status" value="1"/>
</dbReference>
<evidence type="ECO:0000259" key="11">
    <source>
        <dbReference type="Pfam" id="PF14681"/>
    </source>
</evidence>
<dbReference type="SUPFAM" id="SSF53271">
    <property type="entry name" value="PRTase-like"/>
    <property type="match status" value="1"/>
</dbReference>
<proteinExistence type="inferred from homology"/>
<dbReference type="OrthoDB" id="738517at2759"/>
<evidence type="ECO:0000259" key="10">
    <source>
        <dbReference type="Pfam" id="PF00485"/>
    </source>
</evidence>
<feature type="domain" description="Phosphoribosyltransferase" evidence="11">
    <location>
        <begin position="406"/>
        <end position="588"/>
    </location>
</feature>
<dbReference type="InterPro" id="IPR029057">
    <property type="entry name" value="PRTase-like"/>
</dbReference>
<protein>
    <recommendedName>
        <fullName evidence="8">Uridine kinase</fullName>
        <ecNumber evidence="8">2.7.1.48</ecNumber>
    </recommendedName>
</protein>
<sequence>MATCRRDRGHQVTRSLGSEEQRGGEEEEEEEEKQAGSDVRLEKLGHAKTGMRVGPEPFLPAVAGAGTDYLSSSAPPFPCATGCITERLPYHFRKGARQLIVGLAPRAGTRPKAWAGNVQSVCKYPSSLASSSKIFNAQSAPAAGTGSSMESLPPIYSTATDLKKGYSPPWEDLSIIGIAGSSGSGKTSVAMEIIRSLNLPWVVILVMDSFYKSLDAEQHERAHRNEHDFDCPESLDFDVLVQTLRDLKQGKKANIPVYSFKEHQRQKETTPLYSPRVLILEGILALHDPRILDLLDAKIFVEADMDVCLGRRIIRDVRERGRDVEGIIKQWFTYVKPSYTKYVEPQRHISDIIIPRGIENKTAIAMVVEHIRRRLQEKSEKHTADLKKLQALAAEKDLSPNIIIVNETPQLLGMHTILQDPSTEQVDFVFYFDRLASLLIERALDFTEYISTAVETPHNTKYHGIHPSGTISAVAILRGGSCMETALKRTIPDCITGRILIQTNTQLLEPELHYLKLPPAIETHSTVMLLDPQMASGGAALMAVRVLIDHGVEEQNIVFVTCAAGKCGLQRLTAVYPEVKVVVGRIENEDEPRWLENKYFGC</sequence>
<dbReference type="OMA" id="EPQLHCE"/>
<keyword evidence="4 8" id="KW-0808">Transferase</keyword>
<evidence type="ECO:0000256" key="3">
    <source>
        <dbReference type="ARBA" id="ARBA00005408"/>
    </source>
</evidence>
<dbReference type="Pfam" id="PF14681">
    <property type="entry name" value="UPRTase"/>
    <property type="match status" value="1"/>
</dbReference>
<feature type="region of interest" description="Disordered" evidence="9">
    <location>
        <begin position="1"/>
        <end position="52"/>
    </location>
</feature>
<dbReference type="FunFam" id="3.40.50.2020:FF:000010">
    <property type="entry name" value="Uridine-cytidine kinase"/>
    <property type="match status" value="1"/>
</dbReference>
<evidence type="ECO:0000256" key="4">
    <source>
        <dbReference type="ARBA" id="ARBA00022679"/>
    </source>
</evidence>
<keyword evidence="6 8" id="KW-0418">Kinase</keyword>
<evidence type="ECO:0000256" key="8">
    <source>
        <dbReference type="RuleBase" id="RU003825"/>
    </source>
</evidence>
<evidence type="ECO:0000256" key="9">
    <source>
        <dbReference type="SAM" id="MobiDB-lite"/>
    </source>
</evidence>
<dbReference type="GO" id="GO:0004849">
    <property type="term" value="F:uridine kinase activity"/>
    <property type="evidence" value="ECO:0007669"/>
    <property type="project" value="UniProtKB-EC"/>
</dbReference>
<dbReference type="InterPro" id="IPR000764">
    <property type="entry name" value="Uridine_kinase-like"/>
</dbReference>
<dbReference type="EC" id="2.7.1.48" evidence="8"/>
<dbReference type="Proteomes" id="UP000054383">
    <property type="component" value="Unassembled WGS sequence"/>
</dbReference>
<dbReference type="EMBL" id="CVMT01000008">
    <property type="protein sequence ID" value="CRG90601.1"/>
    <property type="molecule type" value="Genomic_DNA"/>
</dbReference>
<dbReference type="InterPro" id="IPR027417">
    <property type="entry name" value="P-loop_NTPase"/>
</dbReference>
<dbReference type="Gene3D" id="3.40.50.2020">
    <property type="match status" value="1"/>
</dbReference>
<dbReference type="FunFam" id="3.40.50.300:FF:000339">
    <property type="entry name" value="Uridine kinase"/>
    <property type="match status" value="1"/>
</dbReference>
<evidence type="ECO:0000256" key="2">
    <source>
        <dbReference type="ARBA" id="ARBA00004784"/>
    </source>
</evidence>
<comment type="catalytic activity">
    <reaction evidence="8">
        <text>cytidine + ATP = CMP + ADP + H(+)</text>
        <dbReference type="Rhea" id="RHEA:24674"/>
        <dbReference type="ChEBI" id="CHEBI:15378"/>
        <dbReference type="ChEBI" id="CHEBI:17562"/>
        <dbReference type="ChEBI" id="CHEBI:30616"/>
        <dbReference type="ChEBI" id="CHEBI:60377"/>
        <dbReference type="ChEBI" id="CHEBI:456216"/>
        <dbReference type="EC" id="2.7.1.48"/>
    </reaction>
</comment>
<comment type="catalytic activity">
    <reaction evidence="8">
        <text>uridine + ATP = UMP + ADP + H(+)</text>
        <dbReference type="Rhea" id="RHEA:16825"/>
        <dbReference type="ChEBI" id="CHEBI:15378"/>
        <dbReference type="ChEBI" id="CHEBI:16704"/>
        <dbReference type="ChEBI" id="CHEBI:30616"/>
        <dbReference type="ChEBI" id="CHEBI:57865"/>
        <dbReference type="ChEBI" id="CHEBI:456216"/>
        <dbReference type="EC" id="2.7.1.48"/>
    </reaction>
</comment>
<comment type="pathway">
    <text evidence="2 8">Pyrimidine metabolism; CTP biosynthesis via salvage pathway; CTP from cytidine: step 1/3.</text>
</comment>
<dbReference type="Pfam" id="PF00485">
    <property type="entry name" value="PRK"/>
    <property type="match status" value="1"/>
</dbReference>
<feature type="compositionally biased region" description="Basic and acidic residues" evidence="9">
    <location>
        <begin position="1"/>
        <end position="10"/>
    </location>
</feature>
<keyword evidence="5 8" id="KW-0547">Nucleotide-binding</keyword>
<name>A0A0U1M6C4_TALIS</name>
<dbReference type="PRINTS" id="PR00988">
    <property type="entry name" value="URIDINKINASE"/>
</dbReference>
<reference evidence="12 13" key="1">
    <citation type="submission" date="2015-04" db="EMBL/GenBank/DDBJ databases">
        <authorList>
            <person name="Syromyatnikov M.Y."/>
            <person name="Popov V.N."/>
        </authorList>
    </citation>
    <scope>NUCLEOTIDE SEQUENCE [LARGE SCALE GENOMIC DNA]</scope>
    <source>
        <strain evidence="12">WF-38-12</strain>
    </source>
</reference>
<evidence type="ECO:0000313" key="13">
    <source>
        <dbReference type="Proteomes" id="UP000054383"/>
    </source>
</evidence>
<evidence type="ECO:0000256" key="7">
    <source>
        <dbReference type="ARBA" id="ARBA00022840"/>
    </source>
</evidence>
<dbReference type="InterPro" id="IPR006083">
    <property type="entry name" value="PRK/URK"/>
</dbReference>
<dbReference type="CDD" id="cd02023">
    <property type="entry name" value="UMPK"/>
    <property type="match status" value="1"/>
</dbReference>
<dbReference type="CDD" id="cd06223">
    <property type="entry name" value="PRTases_typeI"/>
    <property type="match status" value="1"/>
</dbReference>
<comment type="similarity">
    <text evidence="3 8">Belongs to the uridine kinase family.</text>
</comment>
<dbReference type="Gene3D" id="3.40.50.300">
    <property type="entry name" value="P-loop containing nucleotide triphosphate hydrolases"/>
    <property type="match status" value="1"/>
</dbReference>
<evidence type="ECO:0000313" key="12">
    <source>
        <dbReference type="EMBL" id="CRG90601.1"/>
    </source>
</evidence>